<comment type="subcellular location">
    <subcellularLocation>
        <location evidence="2">Cell membrane</location>
        <topology evidence="2">Multi-pass membrane protein</topology>
    </subcellularLocation>
</comment>
<comment type="similarity">
    <text evidence="3">Belongs to the nicotinamide ribonucleoside (NR) uptake permease (TC 4.B.1) family.</text>
</comment>
<feature type="transmembrane region" description="Helical" evidence="10">
    <location>
        <begin position="99"/>
        <end position="119"/>
    </location>
</feature>
<keyword evidence="7 10" id="KW-0812">Transmembrane</keyword>
<feature type="transmembrane region" description="Helical" evidence="10">
    <location>
        <begin position="125"/>
        <end position="143"/>
    </location>
</feature>
<dbReference type="PANTHER" id="PTHR36122">
    <property type="entry name" value="NICOTINAMIDE RIBOSIDE TRANSPORTER PNUC"/>
    <property type="match status" value="1"/>
</dbReference>
<keyword evidence="6" id="KW-1003">Cell membrane</keyword>
<dbReference type="GO" id="GO:0034257">
    <property type="term" value="F:nicotinamide riboside transmembrane transporter activity"/>
    <property type="evidence" value="ECO:0007669"/>
    <property type="project" value="InterPro"/>
</dbReference>
<feature type="transmembrane region" description="Helical" evidence="10">
    <location>
        <begin position="176"/>
        <end position="194"/>
    </location>
</feature>
<dbReference type="Proteomes" id="UP000245370">
    <property type="component" value="Unassembled WGS sequence"/>
</dbReference>
<keyword evidence="5" id="KW-0813">Transport</keyword>
<evidence type="ECO:0000256" key="1">
    <source>
        <dbReference type="ARBA" id="ARBA00002672"/>
    </source>
</evidence>
<dbReference type="InterPro" id="IPR006419">
    <property type="entry name" value="NMN_transpt_PnuC"/>
</dbReference>
<evidence type="ECO:0000256" key="7">
    <source>
        <dbReference type="ARBA" id="ARBA00022692"/>
    </source>
</evidence>
<evidence type="ECO:0000313" key="12">
    <source>
        <dbReference type="Proteomes" id="UP000245370"/>
    </source>
</evidence>
<evidence type="ECO:0000313" key="11">
    <source>
        <dbReference type="EMBL" id="PWH85305.1"/>
    </source>
</evidence>
<evidence type="ECO:0000256" key="10">
    <source>
        <dbReference type="SAM" id="Phobius"/>
    </source>
</evidence>
<evidence type="ECO:0000256" key="5">
    <source>
        <dbReference type="ARBA" id="ARBA00022448"/>
    </source>
</evidence>
<name>A0A2U2XBY2_9FLAO</name>
<feature type="transmembrane region" description="Helical" evidence="10">
    <location>
        <begin position="59"/>
        <end position="78"/>
    </location>
</feature>
<keyword evidence="12" id="KW-1185">Reference proteome</keyword>
<dbReference type="AlphaFoldDB" id="A0A2U2XBY2"/>
<comment type="caution">
    <text evidence="11">The sequence shown here is derived from an EMBL/GenBank/DDBJ whole genome shotgun (WGS) entry which is preliminary data.</text>
</comment>
<dbReference type="OrthoDB" id="9791248at2"/>
<reference evidence="11 12" key="2">
    <citation type="submission" date="2018-05" db="EMBL/GenBank/DDBJ databases">
        <authorList>
            <person name="Lanie J.A."/>
            <person name="Ng W.-L."/>
            <person name="Kazmierczak K.M."/>
            <person name="Andrzejewski T.M."/>
            <person name="Davidsen T.M."/>
            <person name="Wayne K.J."/>
            <person name="Tettelin H."/>
            <person name="Glass J.I."/>
            <person name="Rusch D."/>
            <person name="Podicherti R."/>
            <person name="Tsui H.-C.T."/>
            <person name="Winkler M.E."/>
        </authorList>
    </citation>
    <scope>NUCLEOTIDE SEQUENCE [LARGE SCALE GENOMIC DNA]</scope>
    <source>
        <strain evidence="11 12">C305</strain>
    </source>
</reference>
<evidence type="ECO:0000256" key="3">
    <source>
        <dbReference type="ARBA" id="ARBA00006669"/>
    </source>
</evidence>
<gene>
    <name evidence="11" type="ORF">DIT68_10225</name>
</gene>
<evidence type="ECO:0000256" key="9">
    <source>
        <dbReference type="ARBA" id="ARBA00023136"/>
    </source>
</evidence>
<dbReference type="PANTHER" id="PTHR36122:SF2">
    <property type="entry name" value="NICOTINAMIDE RIBOSIDE TRANSPORTER PNUC"/>
    <property type="match status" value="1"/>
</dbReference>
<sequence>MEIINEIIQGLIDTSALEWAGVIIGTFYLIFIARKNRFGWLFAMVSTSIYIYLTYSVGLYIESGLQIFYFVMAIYGWASWNKTPSEKRLIIKWPIKYHIINILVSSVVTLLLGFIMAKYTDQKSPYLDAFSTVFSLVATFMVAQRVLENWIYWIVIDAALIFLYADRGFYLTGFHYLVYTIIAIFAFFSWYKLFKAQKNENHVHRT</sequence>
<accession>A0A2U2XBY2</accession>
<dbReference type="GO" id="GO:0005886">
    <property type="term" value="C:plasma membrane"/>
    <property type="evidence" value="ECO:0007669"/>
    <property type="project" value="UniProtKB-SubCell"/>
</dbReference>
<evidence type="ECO:0000256" key="2">
    <source>
        <dbReference type="ARBA" id="ARBA00004651"/>
    </source>
</evidence>
<feature type="transmembrane region" description="Helical" evidence="10">
    <location>
        <begin position="38"/>
        <end position="53"/>
    </location>
</feature>
<evidence type="ECO:0000256" key="4">
    <source>
        <dbReference type="ARBA" id="ARBA00017522"/>
    </source>
</evidence>
<keyword evidence="8 10" id="KW-1133">Transmembrane helix</keyword>
<protein>
    <recommendedName>
        <fullName evidence="4">Nicotinamide riboside transporter PnuC</fullName>
    </recommendedName>
</protein>
<feature type="transmembrane region" description="Helical" evidence="10">
    <location>
        <begin position="150"/>
        <end position="170"/>
    </location>
</feature>
<dbReference type="EMBL" id="QFRJ01000007">
    <property type="protein sequence ID" value="PWH85305.1"/>
    <property type="molecule type" value="Genomic_DNA"/>
</dbReference>
<feature type="transmembrane region" description="Helical" evidence="10">
    <location>
        <begin position="16"/>
        <end position="33"/>
    </location>
</feature>
<reference evidence="11 12" key="1">
    <citation type="submission" date="2018-05" db="EMBL/GenBank/DDBJ databases">
        <title>Brumimicrobium oceani sp. nov., isolated from coastal sediment.</title>
        <authorList>
            <person name="Kou Y."/>
        </authorList>
    </citation>
    <scope>NUCLEOTIDE SEQUENCE [LARGE SCALE GENOMIC DNA]</scope>
    <source>
        <strain evidence="11 12">C305</strain>
    </source>
</reference>
<evidence type="ECO:0000256" key="8">
    <source>
        <dbReference type="ARBA" id="ARBA00022989"/>
    </source>
</evidence>
<evidence type="ECO:0000256" key="6">
    <source>
        <dbReference type="ARBA" id="ARBA00022475"/>
    </source>
</evidence>
<comment type="function">
    <text evidence="1">Required for nicotinamide riboside transport across the inner membrane.</text>
</comment>
<dbReference type="NCBIfam" id="TIGR01528">
    <property type="entry name" value="NMN_trans_PnuC"/>
    <property type="match status" value="1"/>
</dbReference>
<keyword evidence="9 10" id="KW-0472">Membrane</keyword>
<dbReference type="Pfam" id="PF04973">
    <property type="entry name" value="NMN_transporter"/>
    <property type="match status" value="1"/>
</dbReference>
<organism evidence="11 12">
    <name type="scientific">Brumimicrobium oceani</name>
    <dbReference type="NCBI Taxonomy" id="2100725"/>
    <lineage>
        <taxon>Bacteria</taxon>
        <taxon>Pseudomonadati</taxon>
        <taxon>Bacteroidota</taxon>
        <taxon>Flavobacteriia</taxon>
        <taxon>Flavobacteriales</taxon>
        <taxon>Crocinitomicaceae</taxon>
        <taxon>Brumimicrobium</taxon>
    </lineage>
</organism>
<dbReference type="RefSeq" id="WP_109359706.1">
    <property type="nucleotide sequence ID" value="NZ_QFRJ01000007.1"/>
</dbReference>
<proteinExistence type="inferred from homology"/>